<feature type="compositionally biased region" description="Low complexity" evidence="2">
    <location>
        <begin position="25"/>
        <end position="57"/>
    </location>
</feature>
<dbReference type="InterPro" id="IPR000571">
    <property type="entry name" value="Znf_CCCH"/>
</dbReference>
<evidence type="ECO:0000313" key="4">
    <source>
        <dbReference type="EMBL" id="KAK0745286.1"/>
    </source>
</evidence>
<keyword evidence="1" id="KW-0479">Metal-binding</keyword>
<sequence>MSGGNPHQQHPDCSQPRHHWFAGELSSPSMASSGRSSSLTSLESVSSLGSVSESTSATPKAPADWRPEHSKTKETAVATVDQLVDKPAKTQNHNRGSPSSLFAGSGTTTPAWPYPISSLAPQDSSPYTSLSPSVSKSCSIERFRPQQYSGGRSGGGTSSDSDSISGASSVLDTQGVQGRRASDFSLINSGSLVKASSGFLSSSYCTPAEYEKRYWQELDRKARISQKFESVRGVWSSKSTTGPSHSTGWSSRILIDDIMCLTSIAVTVPPHNTTGPNNIAEIQSKLASAGLLASSTAPSQTADNRDFTTPRPPSPVTGLDRTIRASTSHLTTSPIRSTEIIPSPAASFQATTGTIETIAGVDSQLRNSEAVSSAPDPHSGGINCSSGLRQKLNLDCTFCFGGQQQQQQIQQQHQSSSEILFTFDLSNNSSSKLIEKEDMSGSVASGLSGGVGAGEGSPEGEQTRLSGGMRRGRGQFGAGAVGLLGGKARALNIFGRVSVDLQGMFQIAALDNWRQPAQSPPQSKPASGTLPPEPSDLSQTDHHIDTTSSPSSVTVLAPAIGNFSPGPSQGYNPGFPTPVALRSPASPPFSPASSCSAVLSPGALGPAPKQSAPFPGPSAAAGVFLPGTQSASGTGLGFGGSGGYDGGSGFSPVGLSGGPSFVDPPGFASLSLSDPATARHDFFAVQGQLAPAQIAQLCSPPTSQHQGMFGFPSSSIAGGGPAIIATTTTALPPTPTSRAQSWDMGQYQSQYLVTVGPDTQGYCFVRPDGSRTRLVPVDMLPFSLVGVPATENDNDKLVELMIPAGLDGRCKNSNTQRAVIQTPPHGRHQDAIQNRIDHILASAPQTSSTAAASGAGTGPLSPSYAPPKRVKIYCDKWVHEGTCAFTQQGCKYKHEMPMDKATQHSLGLFQGLPTWWKKRQAELSRESERGSSERGGGISVGGRFAAGGSGGAGAGPEGRKSNSGWSRWENAGGGGGGTGGGGAGGTSGARRGSSSGSESGFHSSNWRMRGPTPGQ</sequence>
<evidence type="ECO:0000259" key="3">
    <source>
        <dbReference type="PROSITE" id="PS50103"/>
    </source>
</evidence>
<feature type="region of interest" description="Disordered" evidence="2">
    <location>
        <begin position="293"/>
        <end position="320"/>
    </location>
</feature>
<dbReference type="EMBL" id="JAUKTV010000002">
    <property type="protein sequence ID" value="KAK0745286.1"/>
    <property type="molecule type" value="Genomic_DNA"/>
</dbReference>
<gene>
    <name evidence="4" type="ORF">B0T21DRAFT_430634</name>
</gene>
<dbReference type="PROSITE" id="PS50103">
    <property type="entry name" value="ZF_C3H1"/>
    <property type="match status" value="1"/>
</dbReference>
<feature type="region of interest" description="Disordered" evidence="2">
    <location>
        <begin position="514"/>
        <end position="596"/>
    </location>
</feature>
<feature type="compositionally biased region" description="Basic and acidic residues" evidence="2">
    <location>
        <begin position="923"/>
        <end position="932"/>
    </location>
</feature>
<keyword evidence="5" id="KW-1185">Reference proteome</keyword>
<feature type="compositionally biased region" description="Polar residues" evidence="2">
    <location>
        <begin position="89"/>
        <end position="106"/>
    </location>
</feature>
<feature type="compositionally biased region" description="Gly residues" evidence="2">
    <location>
        <begin position="447"/>
        <end position="457"/>
    </location>
</feature>
<proteinExistence type="predicted"/>
<dbReference type="AlphaFoldDB" id="A0AA40ETJ8"/>
<feature type="region of interest" description="Disordered" evidence="2">
    <location>
        <begin position="923"/>
        <end position="1015"/>
    </location>
</feature>
<keyword evidence="1" id="KW-0863">Zinc-finger</keyword>
<evidence type="ECO:0000313" key="5">
    <source>
        <dbReference type="Proteomes" id="UP001172159"/>
    </source>
</evidence>
<feature type="compositionally biased region" description="Gly residues" evidence="2">
    <location>
        <begin position="971"/>
        <end position="987"/>
    </location>
</feature>
<feature type="compositionally biased region" description="Basic and acidic residues" evidence="2">
    <location>
        <begin position="63"/>
        <end position="74"/>
    </location>
</feature>
<reference evidence="4" key="1">
    <citation type="submission" date="2023-06" db="EMBL/GenBank/DDBJ databases">
        <title>Genome-scale phylogeny and comparative genomics of the fungal order Sordariales.</title>
        <authorList>
            <consortium name="Lawrence Berkeley National Laboratory"/>
            <person name="Hensen N."/>
            <person name="Bonometti L."/>
            <person name="Westerberg I."/>
            <person name="Brannstrom I.O."/>
            <person name="Guillou S."/>
            <person name="Cros-Aarteil S."/>
            <person name="Calhoun S."/>
            <person name="Haridas S."/>
            <person name="Kuo A."/>
            <person name="Mondo S."/>
            <person name="Pangilinan J."/>
            <person name="Riley R."/>
            <person name="Labutti K."/>
            <person name="Andreopoulos B."/>
            <person name="Lipzen A."/>
            <person name="Chen C."/>
            <person name="Yanf M."/>
            <person name="Daum C."/>
            <person name="Ng V."/>
            <person name="Clum A."/>
            <person name="Steindorff A."/>
            <person name="Ohm R."/>
            <person name="Martin F."/>
            <person name="Silar P."/>
            <person name="Natvig D."/>
            <person name="Lalanne C."/>
            <person name="Gautier V."/>
            <person name="Ament-Velasquez S.L."/>
            <person name="Kruys A."/>
            <person name="Hutchinson M.I."/>
            <person name="Powell A.J."/>
            <person name="Barry K."/>
            <person name="Miller A.N."/>
            <person name="Grigoriev I.V."/>
            <person name="Debuchy R."/>
            <person name="Gladieux P."/>
            <person name="Thoren M.H."/>
            <person name="Johannesson H."/>
        </authorList>
    </citation>
    <scope>NUCLEOTIDE SEQUENCE</scope>
    <source>
        <strain evidence="4">CBS 540.89</strain>
    </source>
</reference>
<feature type="region of interest" description="Disordered" evidence="2">
    <location>
        <begin position="145"/>
        <end position="174"/>
    </location>
</feature>
<feature type="zinc finger region" description="C3H1-type" evidence="1">
    <location>
        <begin position="868"/>
        <end position="897"/>
    </location>
</feature>
<accession>A0AA40ETJ8</accession>
<dbReference type="Proteomes" id="UP001172159">
    <property type="component" value="Unassembled WGS sequence"/>
</dbReference>
<feature type="region of interest" description="Disordered" evidence="2">
    <location>
        <begin position="1"/>
        <end position="106"/>
    </location>
</feature>
<evidence type="ECO:0000256" key="2">
    <source>
        <dbReference type="SAM" id="MobiDB-lite"/>
    </source>
</evidence>
<protein>
    <recommendedName>
        <fullName evidence="3">C3H1-type domain-containing protein</fullName>
    </recommendedName>
</protein>
<name>A0AA40ETJ8_9PEZI</name>
<comment type="caution">
    <text evidence="4">The sequence shown here is derived from an EMBL/GenBank/DDBJ whole genome shotgun (WGS) entry which is preliminary data.</text>
</comment>
<feature type="compositionally biased region" description="Low complexity" evidence="2">
    <location>
        <begin position="988"/>
        <end position="1000"/>
    </location>
</feature>
<feature type="compositionally biased region" description="Low complexity" evidence="2">
    <location>
        <begin position="158"/>
        <end position="169"/>
    </location>
</feature>
<dbReference type="GO" id="GO:0008270">
    <property type="term" value="F:zinc ion binding"/>
    <property type="evidence" value="ECO:0007669"/>
    <property type="project" value="UniProtKB-KW"/>
</dbReference>
<feature type="compositionally biased region" description="Polar residues" evidence="2">
    <location>
        <begin position="1"/>
        <end position="12"/>
    </location>
</feature>
<feature type="compositionally biased region" description="Gly residues" evidence="2">
    <location>
        <begin position="933"/>
        <end position="956"/>
    </location>
</feature>
<feature type="domain" description="C3H1-type" evidence="3">
    <location>
        <begin position="868"/>
        <end position="897"/>
    </location>
</feature>
<keyword evidence="1" id="KW-0862">Zinc</keyword>
<evidence type="ECO:0000256" key="1">
    <source>
        <dbReference type="PROSITE-ProRule" id="PRU00723"/>
    </source>
</evidence>
<feature type="region of interest" description="Disordered" evidence="2">
    <location>
        <begin position="437"/>
        <end position="471"/>
    </location>
</feature>
<organism evidence="4 5">
    <name type="scientific">Apiosordaria backusii</name>
    <dbReference type="NCBI Taxonomy" id="314023"/>
    <lineage>
        <taxon>Eukaryota</taxon>
        <taxon>Fungi</taxon>
        <taxon>Dikarya</taxon>
        <taxon>Ascomycota</taxon>
        <taxon>Pezizomycotina</taxon>
        <taxon>Sordariomycetes</taxon>
        <taxon>Sordariomycetidae</taxon>
        <taxon>Sordariales</taxon>
        <taxon>Lasiosphaeriaceae</taxon>
        <taxon>Apiosordaria</taxon>
    </lineage>
</organism>